<evidence type="ECO:0000313" key="2">
    <source>
        <dbReference type="Proteomes" id="UP000095282"/>
    </source>
</evidence>
<accession>A0A1I7TFG6</accession>
<evidence type="ECO:0000313" key="3">
    <source>
        <dbReference type="WBParaSite" id="Csp11.Scaffold600.g5414.t1"/>
    </source>
</evidence>
<reference evidence="3" key="1">
    <citation type="submission" date="2016-11" db="UniProtKB">
        <authorList>
            <consortium name="WormBaseParasite"/>
        </authorList>
    </citation>
    <scope>IDENTIFICATION</scope>
</reference>
<feature type="compositionally biased region" description="Polar residues" evidence="1">
    <location>
        <begin position="110"/>
        <end position="126"/>
    </location>
</feature>
<dbReference type="STRING" id="1561998.A0A1I7TFG6"/>
<feature type="region of interest" description="Disordered" evidence="1">
    <location>
        <begin position="165"/>
        <end position="209"/>
    </location>
</feature>
<name>A0A1I7TFG6_9PELO</name>
<feature type="region of interest" description="Disordered" evidence="1">
    <location>
        <begin position="1"/>
        <end position="136"/>
    </location>
</feature>
<keyword evidence="2" id="KW-1185">Reference proteome</keyword>
<sequence>MSRENSEEQVQTTGDDRNGSMLRESENCMDSTDQTKSKEIQSSRITDNEPDKSEEVSRPSEQFFPETQKVSNQDTFVMIDSPHQNPQEFLGTEQIKTPHQPDSLCPIPLSQPSRCHDISSSANKEQSLIPPLKEPPIMLKKEEEEDEIKMQSEPDDYESLMRKMMEEEERAEQEFLEQRLKRQQERKDQKLKVLEKEAKDKKEREQLEERKRKEIVERVNQKKKSVIMKLANENKIMEEMREKSLESLRQKADEEMKEIQNERQREKEKHEMEIEQLEQDFQEEKIKIEEESKLRDEERKRLEEEHKEKVRKMIEEMEREIEEIRRRSREKRSRMEDQWEEIKKVLQYKIWNEIIERNWTNRLNVLRGANRKVAELFYRFYSEASDIQRKIDKSEDVSNKKNIIFPLLKTLIASIESEKEMMIQEAGNLQIQYENTGKHFVLIIKESVEKVESGCIELENSLRNYSTMLESESPISSSDHSFILNLMKSDFDSLSKCSISIPTLAELKNIYNQEMKQENSSNTNQEVVQFQSVIIEEIE</sequence>
<feature type="compositionally biased region" description="Basic and acidic residues" evidence="1">
    <location>
        <begin position="172"/>
        <end position="209"/>
    </location>
</feature>
<proteinExistence type="predicted"/>
<dbReference type="Proteomes" id="UP000095282">
    <property type="component" value="Unplaced"/>
</dbReference>
<feature type="compositionally biased region" description="Basic and acidic residues" evidence="1">
    <location>
        <begin position="33"/>
        <end position="58"/>
    </location>
</feature>
<dbReference type="eggNOG" id="ENOG502T37B">
    <property type="taxonomic scope" value="Eukaryota"/>
</dbReference>
<dbReference type="WBParaSite" id="Csp11.Scaffold600.g5414.t1">
    <property type="protein sequence ID" value="Csp11.Scaffold600.g5414.t1"/>
    <property type="gene ID" value="Csp11.Scaffold600.g5414"/>
</dbReference>
<feature type="region of interest" description="Disordered" evidence="1">
    <location>
        <begin position="242"/>
        <end position="271"/>
    </location>
</feature>
<protein>
    <submittedName>
        <fullName evidence="3">DUF4200 domain-containing protein</fullName>
    </submittedName>
</protein>
<evidence type="ECO:0000256" key="1">
    <source>
        <dbReference type="SAM" id="MobiDB-lite"/>
    </source>
</evidence>
<dbReference type="AlphaFoldDB" id="A0A1I7TFG6"/>
<feature type="compositionally biased region" description="Basic and acidic residues" evidence="1">
    <location>
        <begin position="14"/>
        <end position="26"/>
    </location>
</feature>
<organism evidence="2 3">
    <name type="scientific">Caenorhabditis tropicalis</name>
    <dbReference type="NCBI Taxonomy" id="1561998"/>
    <lineage>
        <taxon>Eukaryota</taxon>
        <taxon>Metazoa</taxon>
        <taxon>Ecdysozoa</taxon>
        <taxon>Nematoda</taxon>
        <taxon>Chromadorea</taxon>
        <taxon>Rhabditida</taxon>
        <taxon>Rhabditina</taxon>
        <taxon>Rhabditomorpha</taxon>
        <taxon>Rhabditoidea</taxon>
        <taxon>Rhabditidae</taxon>
        <taxon>Peloderinae</taxon>
        <taxon>Caenorhabditis</taxon>
    </lineage>
</organism>